<proteinExistence type="inferred from homology"/>
<evidence type="ECO:0000256" key="3">
    <source>
        <dbReference type="ARBA" id="ARBA00023002"/>
    </source>
</evidence>
<evidence type="ECO:0000256" key="1">
    <source>
        <dbReference type="ARBA" id="ARBA00006484"/>
    </source>
</evidence>
<evidence type="ECO:0000313" key="5">
    <source>
        <dbReference type="Proteomes" id="UP000620104"/>
    </source>
</evidence>
<comment type="similarity">
    <text evidence="1">Belongs to the short-chain dehydrogenases/reductases (SDR) family.</text>
</comment>
<keyword evidence="5" id="KW-1185">Reference proteome</keyword>
<keyword evidence="2" id="KW-0521">NADP</keyword>
<protein>
    <recommendedName>
        <fullName evidence="6">SDR family NAD(P)-dependent oxidoreductase</fullName>
    </recommendedName>
</protein>
<name>A0A8H3YDZ8_9TREE</name>
<dbReference type="GO" id="GO:0016491">
    <property type="term" value="F:oxidoreductase activity"/>
    <property type="evidence" value="ECO:0007669"/>
    <property type="project" value="UniProtKB-KW"/>
</dbReference>
<organism evidence="4 5">
    <name type="scientific">Naganishia liquefaciens</name>
    <dbReference type="NCBI Taxonomy" id="104408"/>
    <lineage>
        <taxon>Eukaryota</taxon>
        <taxon>Fungi</taxon>
        <taxon>Dikarya</taxon>
        <taxon>Basidiomycota</taxon>
        <taxon>Agaricomycotina</taxon>
        <taxon>Tremellomycetes</taxon>
        <taxon>Filobasidiales</taxon>
        <taxon>Filobasidiaceae</taxon>
        <taxon>Naganishia</taxon>
    </lineage>
</organism>
<reference evidence="4" key="1">
    <citation type="submission" date="2020-07" db="EMBL/GenBank/DDBJ databases">
        <title>Draft Genome Sequence of a Deep-Sea Yeast, Naganishia (Cryptococcus) liquefaciens strain N6.</title>
        <authorList>
            <person name="Han Y.W."/>
            <person name="Kajitani R."/>
            <person name="Morimoto H."/>
            <person name="Parhat M."/>
            <person name="Tsubouchi H."/>
            <person name="Bakenova O."/>
            <person name="Ogata M."/>
            <person name="Argunhan B."/>
            <person name="Aoki R."/>
            <person name="Kajiwara S."/>
            <person name="Itoh T."/>
            <person name="Iwasaki H."/>
        </authorList>
    </citation>
    <scope>NUCLEOTIDE SEQUENCE</scope>
    <source>
        <strain evidence="4">N6</strain>
    </source>
</reference>
<dbReference type="Proteomes" id="UP000620104">
    <property type="component" value="Unassembled WGS sequence"/>
</dbReference>
<dbReference type="InterPro" id="IPR002347">
    <property type="entry name" value="SDR_fam"/>
</dbReference>
<dbReference type="PANTHER" id="PTHR24320">
    <property type="entry name" value="RETINOL DEHYDROGENASE"/>
    <property type="match status" value="1"/>
</dbReference>
<dbReference type="PRINTS" id="PR00081">
    <property type="entry name" value="GDHRDH"/>
</dbReference>
<dbReference type="Gene3D" id="3.40.50.720">
    <property type="entry name" value="NAD(P)-binding Rossmann-like Domain"/>
    <property type="match status" value="1"/>
</dbReference>
<dbReference type="SUPFAM" id="SSF51735">
    <property type="entry name" value="NAD(P)-binding Rossmann-fold domains"/>
    <property type="match status" value="1"/>
</dbReference>
<dbReference type="EMBL" id="BLZA01000016">
    <property type="protein sequence ID" value="GHJ85899.1"/>
    <property type="molecule type" value="Genomic_DNA"/>
</dbReference>
<evidence type="ECO:0008006" key="6">
    <source>
        <dbReference type="Google" id="ProtNLM"/>
    </source>
</evidence>
<comment type="caution">
    <text evidence="4">The sequence shown here is derived from an EMBL/GenBank/DDBJ whole genome shotgun (WGS) entry which is preliminary data.</text>
</comment>
<dbReference type="AlphaFoldDB" id="A0A8H3YDZ8"/>
<dbReference type="Pfam" id="PF00106">
    <property type="entry name" value="adh_short"/>
    <property type="match status" value="1"/>
</dbReference>
<dbReference type="PANTHER" id="PTHR24320:SF282">
    <property type="entry name" value="WW DOMAIN-CONTAINING OXIDOREDUCTASE"/>
    <property type="match status" value="1"/>
</dbReference>
<sequence length="319" mass="34678">MDTQILREAFPPAATWTAQDVPDMTGKVCAVTGGYGGVGYHTTKALLARGAKVYVLARSESKFQSAIQRLAAENPPIVARPHFIPLDLASRTSPLDAARDLASRESRLDVLFCNAGVMVPPSGSLTDEGYDLQWATNVMGHWILTTALIPLLENVYDASGRAQKARVVHTSSSGHRFAPRGAVDWESLKPEGAGPPPKLGNWALYGQSKIGNILVANELDRRHGAKIISTSCNPGNLQTDLPRHLKQSIFIRLVGFIEPLLTYPAHLGALTQLYLGTAPDVAGGAYGIPWARIGDPREDAKDPETARKVWEWLERECRV</sequence>
<gene>
    <name evidence="4" type="ORF">NliqN6_2301</name>
</gene>
<keyword evidence="3" id="KW-0560">Oxidoreductase</keyword>
<evidence type="ECO:0000256" key="2">
    <source>
        <dbReference type="ARBA" id="ARBA00022857"/>
    </source>
</evidence>
<dbReference type="InterPro" id="IPR036291">
    <property type="entry name" value="NAD(P)-bd_dom_sf"/>
</dbReference>
<accession>A0A8H3YDZ8</accession>
<dbReference type="OrthoDB" id="191139at2759"/>
<evidence type="ECO:0000313" key="4">
    <source>
        <dbReference type="EMBL" id="GHJ85899.1"/>
    </source>
</evidence>